<evidence type="ECO:0000313" key="5">
    <source>
        <dbReference type="EMBL" id="KAK2563037.1"/>
    </source>
</evidence>
<feature type="repeat" description="RCC1" evidence="2">
    <location>
        <begin position="369"/>
        <end position="422"/>
    </location>
</feature>
<dbReference type="Proteomes" id="UP001249851">
    <property type="component" value="Unassembled WGS sequence"/>
</dbReference>
<reference evidence="5" key="2">
    <citation type="journal article" date="2023" name="Science">
        <title>Genomic signatures of disease resistance in endangered staghorn corals.</title>
        <authorList>
            <person name="Vollmer S.V."/>
            <person name="Selwyn J.D."/>
            <person name="Despard B.A."/>
            <person name="Roesel C.L."/>
        </authorList>
    </citation>
    <scope>NUCLEOTIDE SEQUENCE</scope>
    <source>
        <strain evidence="5">K2</strain>
    </source>
</reference>
<feature type="repeat" description="RCC1" evidence="2">
    <location>
        <begin position="320"/>
        <end position="368"/>
    </location>
</feature>
<feature type="repeat" description="RCC1" evidence="2">
    <location>
        <begin position="270"/>
        <end position="319"/>
    </location>
</feature>
<accession>A0AAD9QKR7</accession>
<dbReference type="InterPro" id="IPR009091">
    <property type="entry name" value="RCC1/BLIP-II"/>
</dbReference>
<evidence type="ECO:0000256" key="1">
    <source>
        <dbReference type="ARBA" id="ARBA00022737"/>
    </source>
</evidence>
<dbReference type="InterPro" id="IPR051210">
    <property type="entry name" value="Ub_ligase/GEF_domain"/>
</dbReference>
<reference evidence="5" key="1">
    <citation type="journal article" date="2023" name="G3 (Bethesda)">
        <title>Whole genome assembly and annotation of the endangered Caribbean coral Acropora cervicornis.</title>
        <authorList>
            <person name="Selwyn J.D."/>
            <person name="Vollmer S.V."/>
        </authorList>
    </citation>
    <scope>NUCLEOTIDE SEQUENCE</scope>
    <source>
        <strain evidence="5">K2</strain>
    </source>
</reference>
<feature type="compositionally biased region" description="Polar residues" evidence="3">
    <location>
        <begin position="924"/>
        <end position="933"/>
    </location>
</feature>
<feature type="region of interest" description="Disordered" evidence="3">
    <location>
        <begin position="852"/>
        <end position="933"/>
    </location>
</feature>
<dbReference type="PANTHER" id="PTHR22870:SF408">
    <property type="entry name" value="OS09G0560450 PROTEIN"/>
    <property type="match status" value="1"/>
</dbReference>
<comment type="caution">
    <text evidence="5">The sequence shown here is derived from an EMBL/GenBank/DDBJ whole genome shotgun (WGS) entry which is preliminary data.</text>
</comment>
<dbReference type="PANTHER" id="PTHR22870">
    <property type="entry name" value="REGULATOR OF CHROMOSOME CONDENSATION"/>
    <property type="match status" value="1"/>
</dbReference>
<dbReference type="PRINTS" id="PR00633">
    <property type="entry name" value="RCCNDNSATION"/>
</dbReference>
<dbReference type="Gene3D" id="2.130.10.30">
    <property type="entry name" value="Regulator of chromosome condensation 1/beta-lactamase-inhibitor protein II"/>
    <property type="match status" value="2"/>
</dbReference>
<feature type="compositionally biased region" description="Low complexity" evidence="3">
    <location>
        <begin position="864"/>
        <end position="880"/>
    </location>
</feature>
<evidence type="ECO:0000256" key="3">
    <source>
        <dbReference type="SAM" id="MobiDB-lite"/>
    </source>
</evidence>
<sequence>MGAFFKLQRNIDNKRMDAAKELETCRLLSTQESSFVGRSASQRDPNVDAVMNGKQTPMVGSNDLSIADTGDNHADIQTLQPIDTFSSGLLLVWGCGEFGQHGHGHKGDVHRTDALGSPLWFGQDRMVLKVACGSSHTLVLTDDNMIYSWGNSNSGQLGMGNTETNPHPRALHLAVSSGTKMKGIACGTRHSFVWTQQGDCFSFGNNYSAQLGYDFRKPDYKENQNNFVSCVVADTGSLQLCPLFVDTLLHRQVSQVACGARHSLFLFTNGQVAAVGVNNKGQIGCGNTADVVCPKTIVDLSSISHIACGNCHSLAADVDGSIYAWGYGKAFGSKTDCLLPSHVYKTNEGDTVSDIAGGDSHSLILLSCGAVYSWGNNFEGQLGQGKIVKFLSKPKELCYSLLPGKVVSISVGETTCAAVTEDGKLYMWGKNSSQMIRDDKNSRYFQFEPQLVSLEIWKALKISVGSWHVACVVSASPLNNASNDRELYSKTSDTVSLTSSSEACVVSPLSSNPIQDCLNSVDDTLPTDNEMNLSQREERQSYDQGTSHSGSKMSCDLAVNNIFPVKLKDSGKELKSGRFAECPSDLQQLNGFDLHKTKDDRDTVNRLTTAYLLKDCDFEEKPSIANSFELEPINHLNMDITCEEAKPSEFLTGGEIRGAEVSKTHRTVARAISKASKGDKMSQRYFDSFENETFTSARGCSAEDVEPSTNTATSYGQLSSKESKHLNFSTVACLEKQQDLNCEDKKEVIEEHRATDHLTAEIARNSSLKTDFSLTLHNPSLDDDVTSCHQGLENGLKHSRPCAVHTADRGHLNRERRSARLLRRRTSLETEYHLPHQPVHRVDINLRSQVLRTRPRPPMDRTQSSPSLFSSNSTTSPTNLRHNSALSVKAPRPPLVKTVSDHSLSPSPPTRSTRSFLPLKPVFSSGTSWRKRK</sequence>
<protein>
    <submittedName>
        <fullName evidence="5">Ultraviolet-B receptor UVR8</fullName>
    </submittedName>
</protein>
<gene>
    <name evidence="5" type="ORF">P5673_014044</name>
</gene>
<feature type="repeat" description="RCC1" evidence="2">
    <location>
        <begin position="88"/>
        <end position="143"/>
    </location>
</feature>
<proteinExistence type="predicted"/>
<dbReference type="InterPro" id="IPR058923">
    <property type="entry name" value="RCC1-like_dom"/>
</dbReference>
<dbReference type="PROSITE" id="PS50012">
    <property type="entry name" value="RCC1_3"/>
    <property type="match status" value="6"/>
</dbReference>
<feature type="repeat" description="RCC1" evidence="2">
    <location>
        <begin position="144"/>
        <end position="197"/>
    </location>
</feature>
<feature type="domain" description="RCC1-like" evidence="4">
    <location>
        <begin position="90"/>
        <end position="471"/>
    </location>
</feature>
<keyword evidence="6" id="KW-1185">Reference proteome</keyword>
<dbReference type="SUPFAM" id="SSF50985">
    <property type="entry name" value="RCC1/BLIP-II"/>
    <property type="match status" value="2"/>
</dbReference>
<dbReference type="InterPro" id="IPR000408">
    <property type="entry name" value="Reg_chr_condens"/>
</dbReference>
<keyword evidence="5" id="KW-0675">Receptor</keyword>
<dbReference type="AlphaFoldDB" id="A0AAD9QKR7"/>
<evidence type="ECO:0000256" key="2">
    <source>
        <dbReference type="PROSITE-ProRule" id="PRU00235"/>
    </source>
</evidence>
<dbReference type="PROSITE" id="PS00626">
    <property type="entry name" value="RCC1_2"/>
    <property type="match status" value="2"/>
</dbReference>
<evidence type="ECO:0000259" key="4">
    <source>
        <dbReference type="Pfam" id="PF25390"/>
    </source>
</evidence>
<keyword evidence="1" id="KW-0677">Repeat</keyword>
<evidence type="ECO:0000313" key="6">
    <source>
        <dbReference type="Proteomes" id="UP001249851"/>
    </source>
</evidence>
<name>A0AAD9QKR7_ACRCE</name>
<feature type="repeat" description="RCC1" evidence="2">
    <location>
        <begin position="198"/>
        <end position="269"/>
    </location>
</feature>
<organism evidence="5 6">
    <name type="scientific">Acropora cervicornis</name>
    <name type="common">Staghorn coral</name>
    <dbReference type="NCBI Taxonomy" id="6130"/>
    <lineage>
        <taxon>Eukaryota</taxon>
        <taxon>Metazoa</taxon>
        <taxon>Cnidaria</taxon>
        <taxon>Anthozoa</taxon>
        <taxon>Hexacorallia</taxon>
        <taxon>Scleractinia</taxon>
        <taxon>Astrocoeniina</taxon>
        <taxon>Acroporidae</taxon>
        <taxon>Acropora</taxon>
    </lineage>
</organism>
<dbReference type="EMBL" id="JARQWQ010000027">
    <property type="protein sequence ID" value="KAK2563037.1"/>
    <property type="molecule type" value="Genomic_DNA"/>
</dbReference>
<dbReference type="Pfam" id="PF25390">
    <property type="entry name" value="WD40_RLD"/>
    <property type="match status" value="1"/>
</dbReference>